<feature type="region of interest" description="Disordered" evidence="1">
    <location>
        <begin position="42"/>
        <end position="72"/>
    </location>
</feature>
<protein>
    <submittedName>
        <fullName evidence="2">Uncharacterized protein</fullName>
    </submittedName>
</protein>
<feature type="region of interest" description="Disordered" evidence="1">
    <location>
        <begin position="103"/>
        <end position="206"/>
    </location>
</feature>
<name>A0A448WWT2_9PLAT</name>
<evidence type="ECO:0000313" key="3">
    <source>
        <dbReference type="Proteomes" id="UP000784294"/>
    </source>
</evidence>
<keyword evidence="3" id="KW-1185">Reference proteome</keyword>
<proteinExistence type="predicted"/>
<organism evidence="2 3">
    <name type="scientific">Protopolystoma xenopodis</name>
    <dbReference type="NCBI Taxonomy" id="117903"/>
    <lineage>
        <taxon>Eukaryota</taxon>
        <taxon>Metazoa</taxon>
        <taxon>Spiralia</taxon>
        <taxon>Lophotrochozoa</taxon>
        <taxon>Platyhelminthes</taxon>
        <taxon>Monogenea</taxon>
        <taxon>Polyopisthocotylea</taxon>
        <taxon>Polystomatidea</taxon>
        <taxon>Polystomatidae</taxon>
        <taxon>Protopolystoma</taxon>
    </lineage>
</organism>
<feature type="compositionally biased region" description="Basic and acidic residues" evidence="1">
    <location>
        <begin position="164"/>
        <end position="181"/>
    </location>
</feature>
<dbReference type="Proteomes" id="UP000784294">
    <property type="component" value="Unassembled WGS sequence"/>
</dbReference>
<comment type="caution">
    <text evidence="2">The sequence shown here is derived from an EMBL/GenBank/DDBJ whole genome shotgun (WGS) entry which is preliminary data.</text>
</comment>
<feature type="compositionally biased region" description="Polar residues" evidence="1">
    <location>
        <begin position="42"/>
        <end position="57"/>
    </location>
</feature>
<evidence type="ECO:0000313" key="2">
    <source>
        <dbReference type="EMBL" id="VEL22075.1"/>
    </source>
</evidence>
<dbReference type="EMBL" id="CAAALY010054583">
    <property type="protein sequence ID" value="VEL22075.1"/>
    <property type="molecule type" value="Genomic_DNA"/>
</dbReference>
<evidence type="ECO:0000256" key="1">
    <source>
        <dbReference type="SAM" id="MobiDB-lite"/>
    </source>
</evidence>
<feature type="compositionally biased region" description="Low complexity" evidence="1">
    <location>
        <begin position="117"/>
        <end position="135"/>
    </location>
</feature>
<gene>
    <name evidence="2" type="ORF">PXEA_LOCUS15515</name>
</gene>
<sequence>MFSILRLLRGPTVSEAHFHIHSLLIPTALFFSTFTLPRRADSPSNASLPYNHQACTKSSSSPPAPTHAAQEEVQLTPPKVVCTESVSVAPPPPLPLILCSDAEQTQADAQDESPGRAVPASDAADDVAASSTTSDHNIDTATESLEEAERDGVAANGDAEAEVDDGRCKEPSNDEHDHEEAGPDMLASNDAVDEHSRYEVSMDNGS</sequence>
<reference evidence="2" key="1">
    <citation type="submission" date="2018-11" db="EMBL/GenBank/DDBJ databases">
        <authorList>
            <consortium name="Pathogen Informatics"/>
        </authorList>
    </citation>
    <scope>NUCLEOTIDE SEQUENCE</scope>
</reference>
<accession>A0A448WWT2</accession>
<dbReference type="AlphaFoldDB" id="A0A448WWT2"/>